<keyword evidence="3" id="KW-1185">Reference proteome</keyword>
<protein>
    <submittedName>
        <fullName evidence="2">Uncharacterized protein</fullName>
    </submittedName>
</protein>
<sequence>MAFVSKEARANEAKLIDSAKHLLDELRAIRVQNSEAQDALEKSGTVTLVEGVELLVTQLAHPTTRASLQKDWLTVGLRQELTARVYGLAEALSQVKDLELRLHSIGTDLKILVNSSDSSKDLCNEYLASLTKYSTASRYVRALQSVMQGKSLLGIPNWPWSGVYKFHDDLEGVELIKPFGTGVTWKERELELCHSFHGSSRESSRLVRSDSIPGSLNFTDHHTAPQTRLSTDSVRSAEFGSVSQ</sequence>
<feature type="region of interest" description="Disordered" evidence="1">
    <location>
        <begin position="217"/>
        <end position="244"/>
    </location>
</feature>
<proteinExistence type="predicted"/>
<comment type="caution">
    <text evidence="2">The sequence shown here is derived from an EMBL/GenBank/DDBJ whole genome shotgun (WGS) entry which is preliminary data.</text>
</comment>
<evidence type="ECO:0000256" key="1">
    <source>
        <dbReference type="SAM" id="MobiDB-lite"/>
    </source>
</evidence>
<reference evidence="2" key="1">
    <citation type="submission" date="2020-07" db="EMBL/GenBank/DDBJ databases">
        <title>Draft Genome Sequence of a Deep-Sea Yeast, Naganishia (Cryptococcus) liquefaciens strain N6.</title>
        <authorList>
            <person name="Han Y.W."/>
            <person name="Kajitani R."/>
            <person name="Morimoto H."/>
            <person name="Parhat M."/>
            <person name="Tsubouchi H."/>
            <person name="Bakenova O."/>
            <person name="Ogata M."/>
            <person name="Argunhan B."/>
            <person name="Aoki R."/>
            <person name="Kajiwara S."/>
            <person name="Itoh T."/>
            <person name="Iwasaki H."/>
        </authorList>
    </citation>
    <scope>NUCLEOTIDE SEQUENCE</scope>
    <source>
        <strain evidence="2">N6</strain>
    </source>
</reference>
<evidence type="ECO:0000313" key="2">
    <source>
        <dbReference type="EMBL" id="GHJ88090.1"/>
    </source>
</evidence>
<organism evidence="2 3">
    <name type="scientific">Naganishia liquefaciens</name>
    <dbReference type="NCBI Taxonomy" id="104408"/>
    <lineage>
        <taxon>Eukaryota</taxon>
        <taxon>Fungi</taxon>
        <taxon>Dikarya</taxon>
        <taxon>Basidiomycota</taxon>
        <taxon>Agaricomycotina</taxon>
        <taxon>Tremellomycetes</taxon>
        <taxon>Filobasidiales</taxon>
        <taxon>Filobasidiaceae</taxon>
        <taxon>Naganishia</taxon>
    </lineage>
</organism>
<dbReference type="EMBL" id="BLZA01000028">
    <property type="protein sequence ID" value="GHJ88090.1"/>
    <property type="molecule type" value="Genomic_DNA"/>
</dbReference>
<dbReference type="AlphaFoldDB" id="A0A8H3YFU2"/>
<evidence type="ECO:0000313" key="3">
    <source>
        <dbReference type="Proteomes" id="UP000620104"/>
    </source>
</evidence>
<dbReference type="Proteomes" id="UP000620104">
    <property type="component" value="Unassembled WGS sequence"/>
</dbReference>
<name>A0A8H3YFU2_9TREE</name>
<feature type="compositionally biased region" description="Polar residues" evidence="1">
    <location>
        <begin position="217"/>
        <end position="234"/>
    </location>
</feature>
<gene>
    <name evidence="2" type="ORF">NliqN6_4492</name>
</gene>
<accession>A0A8H3YFU2</accession>